<dbReference type="AlphaFoldDB" id="A0A0E9UNK2"/>
<sequence length="22" mass="2557">MNIICHFTRNYATNYHSSCSPP</sequence>
<name>A0A0E9UNK2_ANGAN</name>
<reference evidence="1" key="1">
    <citation type="submission" date="2014-11" db="EMBL/GenBank/DDBJ databases">
        <authorList>
            <person name="Amaro Gonzalez C."/>
        </authorList>
    </citation>
    <scope>NUCLEOTIDE SEQUENCE</scope>
</reference>
<reference evidence="1" key="2">
    <citation type="journal article" date="2015" name="Fish Shellfish Immunol.">
        <title>Early steps in the European eel (Anguilla anguilla)-Vibrio vulnificus interaction in the gills: Role of the RtxA13 toxin.</title>
        <authorList>
            <person name="Callol A."/>
            <person name="Pajuelo D."/>
            <person name="Ebbesson L."/>
            <person name="Teles M."/>
            <person name="MacKenzie S."/>
            <person name="Amaro C."/>
        </authorList>
    </citation>
    <scope>NUCLEOTIDE SEQUENCE</scope>
</reference>
<protein>
    <submittedName>
        <fullName evidence="1">Uncharacterized protein</fullName>
    </submittedName>
</protein>
<evidence type="ECO:0000313" key="1">
    <source>
        <dbReference type="EMBL" id="JAH67367.1"/>
    </source>
</evidence>
<dbReference type="EMBL" id="GBXM01041210">
    <property type="protein sequence ID" value="JAH67367.1"/>
    <property type="molecule type" value="Transcribed_RNA"/>
</dbReference>
<organism evidence="1">
    <name type="scientific">Anguilla anguilla</name>
    <name type="common">European freshwater eel</name>
    <name type="synonym">Muraena anguilla</name>
    <dbReference type="NCBI Taxonomy" id="7936"/>
    <lineage>
        <taxon>Eukaryota</taxon>
        <taxon>Metazoa</taxon>
        <taxon>Chordata</taxon>
        <taxon>Craniata</taxon>
        <taxon>Vertebrata</taxon>
        <taxon>Euteleostomi</taxon>
        <taxon>Actinopterygii</taxon>
        <taxon>Neopterygii</taxon>
        <taxon>Teleostei</taxon>
        <taxon>Anguilliformes</taxon>
        <taxon>Anguillidae</taxon>
        <taxon>Anguilla</taxon>
    </lineage>
</organism>
<proteinExistence type="predicted"/>
<accession>A0A0E9UNK2</accession>